<reference evidence="1 2" key="1">
    <citation type="submission" date="2019-09" db="EMBL/GenBank/DDBJ databases">
        <title>Distinct polysaccharide growth profiles of human intestinal Prevotella copri isolates.</title>
        <authorList>
            <person name="Fehlner-Peach H."/>
            <person name="Magnabosco C."/>
            <person name="Raghavan V."/>
            <person name="Scher J.U."/>
            <person name="Tett A."/>
            <person name="Cox L.M."/>
            <person name="Gottsegen C."/>
            <person name="Watters A."/>
            <person name="Wiltshire- Gordon J.D."/>
            <person name="Segata N."/>
            <person name="Bonneau R."/>
            <person name="Littman D.R."/>
        </authorList>
    </citation>
    <scope>NUCLEOTIDE SEQUENCE [LARGE SCALE GENOMIC DNA]</scope>
    <source>
        <strain evidence="2">iA622</strain>
    </source>
</reference>
<dbReference type="AlphaFoldDB" id="A0A6G1U3U5"/>
<dbReference type="EMBL" id="VZCB01000079">
    <property type="protein sequence ID" value="MQN81441.1"/>
    <property type="molecule type" value="Genomic_DNA"/>
</dbReference>
<comment type="caution">
    <text evidence="1">The sequence shown here is derived from an EMBL/GenBank/DDBJ whole genome shotgun (WGS) entry which is preliminary data.</text>
</comment>
<protein>
    <recommendedName>
        <fullName evidence="3">Lipoprotein</fullName>
    </recommendedName>
</protein>
<sequence>MVQNRKNEFGIVKTVMFLCIMAILCSCKDVKKILTRNSYQYWHYIDSKQNEDETRHPYFCREDSFYFYVDSKGVFIEFRANWRFREYNGFLVSHYLYEPSWNLLNRNTIRFGRFRYKIISVSDNRILIRNDIDPKNAVDTLELVPKSHIPKDYRDFQKPFQYKEEKKNREKGEYFFIF</sequence>
<dbReference type="RefSeq" id="WP_153124622.1">
    <property type="nucleotide sequence ID" value="NZ_VZCB01000079.1"/>
</dbReference>
<name>A0A6G1U3U5_9BACT</name>
<accession>A0A6G1U3U5</accession>
<dbReference type="Proteomes" id="UP000480425">
    <property type="component" value="Unassembled WGS sequence"/>
</dbReference>
<evidence type="ECO:0008006" key="3">
    <source>
        <dbReference type="Google" id="ProtNLM"/>
    </source>
</evidence>
<organism evidence="1 2">
    <name type="scientific">Segatella copri</name>
    <dbReference type="NCBI Taxonomy" id="165179"/>
    <lineage>
        <taxon>Bacteria</taxon>
        <taxon>Pseudomonadati</taxon>
        <taxon>Bacteroidota</taxon>
        <taxon>Bacteroidia</taxon>
        <taxon>Bacteroidales</taxon>
        <taxon>Prevotellaceae</taxon>
        <taxon>Segatella</taxon>
    </lineage>
</organism>
<dbReference type="PROSITE" id="PS51257">
    <property type="entry name" value="PROKAR_LIPOPROTEIN"/>
    <property type="match status" value="1"/>
</dbReference>
<evidence type="ECO:0000313" key="2">
    <source>
        <dbReference type="Proteomes" id="UP000480425"/>
    </source>
</evidence>
<gene>
    <name evidence="1" type="ORF">F7D73_10875</name>
</gene>
<evidence type="ECO:0000313" key="1">
    <source>
        <dbReference type="EMBL" id="MQN81441.1"/>
    </source>
</evidence>
<proteinExistence type="predicted"/>